<keyword evidence="2" id="KW-0964">Secreted</keyword>
<evidence type="ECO:0000256" key="3">
    <source>
        <dbReference type="ARBA" id="ARBA00022729"/>
    </source>
</evidence>
<proteinExistence type="predicted"/>
<feature type="domain" description="Pyrrolo-quinoline quinone repeat" evidence="6">
    <location>
        <begin position="1979"/>
        <end position="2088"/>
    </location>
</feature>
<dbReference type="SUPFAM" id="SSF69322">
    <property type="entry name" value="Tricorn protease domain 2"/>
    <property type="match status" value="1"/>
</dbReference>
<feature type="region of interest" description="Disordered" evidence="5">
    <location>
        <begin position="1031"/>
        <end position="1067"/>
    </location>
</feature>
<dbReference type="InterPro" id="IPR059100">
    <property type="entry name" value="TSP3_bac"/>
</dbReference>
<name>A0A7W4WF16_9GAMM</name>
<dbReference type="InterPro" id="IPR015943">
    <property type="entry name" value="WD40/YVTN_repeat-like_dom_sf"/>
</dbReference>
<dbReference type="SMART" id="SM00564">
    <property type="entry name" value="PQQ"/>
    <property type="match status" value="5"/>
</dbReference>
<dbReference type="Gene3D" id="2.130.10.10">
    <property type="entry name" value="YVTN repeat-like/Quinoprotein amine dehydrogenase"/>
    <property type="match status" value="2"/>
</dbReference>
<keyword evidence="8" id="KW-1185">Reference proteome</keyword>
<feature type="compositionally biased region" description="Acidic residues" evidence="5">
    <location>
        <begin position="1671"/>
        <end position="1683"/>
    </location>
</feature>
<dbReference type="InterPro" id="IPR053180">
    <property type="entry name" value="Ca-binding_acidic-repeat"/>
</dbReference>
<feature type="region of interest" description="Disordered" evidence="5">
    <location>
        <begin position="1643"/>
        <end position="1699"/>
    </location>
</feature>
<dbReference type="InterPro" id="IPR002372">
    <property type="entry name" value="PQQ_rpt_dom"/>
</dbReference>
<dbReference type="Pfam" id="PF13360">
    <property type="entry name" value="PQQ_2"/>
    <property type="match status" value="2"/>
</dbReference>
<dbReference type="Pfam" id="PF18884">
    <property type="entry name" value="TSP3_bac"/>
    <property type="match status" value="8"/>
</dbReference>
<organism evidence="7 8">
    <name type="scientific">Microbulbifer rhizosphaerae</name>
    <dbReference type="NCBI Taxonomy" id="1562603"/>
    <lineage>
        <taxon>Bacteria</taxon>
        <taxon>Pseudomonadati</taxon>
        <taxon>Pseudomonadota</taxon>
        <taxon>Gammaproteobacteria</taxon>
        <taxon>Cellvibrionales</taxon>
        <taxon>Microbulbiferaceae</taxon>
        <taxon>Microbulbifer</taxon>
    </lineage>
</organism>
<evidence type="ECO:0000313" key="7">
    <source>
        <dbReference type="EMBL" id="MBB3062468.1"/>
    </source>
</evidence>
<evidence type="ECO:0000256" key="5">
    <source>
        <dbReference type="SAM" id="MobiDB-lite"/>
    </source>
</evidence>
<sequence>MTGSAVKGPLKFASVSVFAVDYNSPLLKGSPVTSGKTDATGAFRDIEFESTGADYYLIEVDATAETVDISTGASPIISGLKTIASAQALEEERPVFATVSTTLALEMLRLNGGAGTDSGFKAALSESSDTIKQNWGFELIDGVDLFYSAPVVDDTTPLLDVLAYRTVLEAQSALIWRLSAETGVSVDRVIELVAADLLDGRYDGLTLLTAQDYQNGARQLFEHAALLQIDALDIPQTGSSRQGGTDYLVGETVQLLTAEAPQTGGSRDVQLLEDEPGYINLPAFPTLSDYDYDGDGAGDEADGYPKDGNCSFSTDGDGKSCYLTLLAGEDLEQAFADSDGNSYLVARGNEGISVYRWNRAGRRIDKKLITIKDGLPATQFLLHEQHNRLYLAYGDGSIHFIGSKSPNELHYLTTLDNPAEKLIDAGSYLLVQGDDSWSQQTISADGAITESDDYFARSDYYAWEAVTGRLYKFDGAPYPYDLEYSEIDQSNGTIGYARHFPYESDTRLQGPIVLLPQRKELLLGSGYVYSTDSLRLVDRSIAPFSQADFDGSTLITLAESAQGTTAKAYDSAGQIFHREEFPGTPEAILKSGPEYLIITRTAAGKYLFLDFGPSRDIDGDGIANLDDAFPYDAAASADTDGDGWPDAWNPGIDPNNIETDLELDVFPEDSACQRESEGENGQCSIDAQVHMASIDDQAQYGDIIYNLSIQDRAIYPWNATTGNFLNPILLKSTDHFGTPRSIAVDANGSILLGTEFGEVLRLGDDLPLTVERLLTTRLPVTHLVATGESVLTISEKHSTNYRLNYYNHEYQHSAAYYLQAKPNAVTYSPEQQRFYMVSSLYGLSSYGIDEESSRLTDHRSYYYPGASFSTFIGVSADGKQILTLGDTIVRSFLTEPYLDTLAPPKGYSSSETDFPSRNAFWFDDFALVAFDSESGLSLAGYTPDLKSALFILPLQRDDIERIAKVSDGLALALRSDTGDIEFIKVALLGDRDEDGLPLWWEVQYGLDDEYAGDAANDTDGDGLTALEEFQAGTSPETTDSDGDSLSDWDEIFTHGTDPASADTDGDLLPDDWELAAGTNPVDSSDMEGDVDGDGYSNYIEFLNGTDASDPTDIPTTVSSAYFSFEDSELPEQWQVSASEGAFAIGDTLASEGTHSLEISGEADISWNQYFAPVEIRFDYRSQCSSIYDKQLTVYLDDVKSLSVRPEQTYWQSHSLLLPAGQRDIRISVTSENDTCALHLDNFVVSPLQDTIEMGASFVTQSDAKLTFYNNHNEKIHEVSIPGNSSSSGYSESARDIAILDDERIAVFNGTFSPILSVYSPSEHTWQHLNAPGWSTVNNGTYGGIDSWRSKVFTTNMAVSGSPSQGLVVFDLSDNSVEFVSGGSYIDLTVGSDGILYALTGNSVEKYRADTLEPLEQISVDSARSVGVDTDGNLYLADWGGMLKKYDASGTLQQSLELGGNFYDISVRENGDIILTSWFDNIALTSTDLHRFVRLSDSASFVDYTPGIESDGDGLPDWWENYYGLDPTDPTDAEQDLDGDGLTALEEYALGTAESEPDSDSDGVTDGDEVLVHGTDPLQSDSDGDGLNDGDEVSIGSDPNNPDTDGDLLTDSEEVELGTDPLSADSDGDDMDDAYEIAYGLDALADDSGDDEDGDGLTNLEEFHFGSSPIDPDTDGDSLTDAEEYTLGTSPVQKDSDGDRVRDDWELAYGLDPLDAADGQEDGDLDQFSNLEEFLADTSPLDGSDFPQPVLWGSAQGDAGHTGYTPLILDASNFAFRWDAVLPDTFQLHPVVAGDGGVYVSNDSYFGTHRLYGLDASDGSILWEKDYSDIHSINPPAYANGQVYFQTGGHEDSFIRGVDATTGVLDFATAYGNQWSTFLAPTVFDGQLYMAGGYYGGIYSHDAVTGEENWFTSTAQYDGFTPAVDDQYVYAFIKDLAVYDRTSGELAYRIDIPSFDGHGYSAGMATVLTPLDNVVAIQAGTLVVFDLEKREILWEKKSGYSGQPSSHLGRIYVRQNNILKVLDEITGELLWTYEADEPLTSNIVITKTHLFVGGDTTTYAVDLESQETAWSYGAPGNLSLSDEGVLYISGTSLTAIDLIQH</sequence>
<evidence type="ECO:0000256" key="4">
    <source>
        <dbReference type="ARBA" id="ARBA00022837"/>
    </source>
</evidence>
<dbReference type="InterPro" id="IPR011047">
    <property type="entry name" value="Quinoprotein_ADH-like_sf"/>
</dbReference>
<comment type="caution">
    <text evidence="7">The sequence shown here is derived from an EMBL/GenBank/DDBJ whole genome shotgun (WGS) entry which is preliminary data.</text>
</comment>
<evidence type="ECO:0000256" key="1">
    <source>
        <dbReference type="ARBA" id="ARBA00004613"/>
    </source>
</evidence>
<feature type="domain" description="Pyrrolo-quinoline quinone repeat" evidence="6">
    <location>
        <begin position="1790"/>
        <end position="1864"/>
    </location>
</feature>
<feature type="compositionally biased region" description="Acidic residues" evidence="5">
    <location>
        <begin position="1643"/>
        <end position="1654"/>
    </location>
</feature>
<dbReference type="RefSeq" id="WP_183461795.1">
    <property type="nucleotide sequence ID" value="NZ_JACHWZ010000016.1"/>
</dbReference>
<evidence type="ECO:0000259" key="6">
    <source>
        <dbReference type="Pfam" id="PF13360"/>
    </source>
</evidence>
<protein>
    <recommendedName>
        <fullName evidence="6">Pyrrolo-quinoline quinone repeat domain-containing protein</fullName>
    </recommendedName>
</protein>
<dbReference type="InterPro" id="IPR018391">
    <property type="entry name" value="PQQ_b-propeller_rpt"/>
</dbReference>
<dbReference type="InterPro" id="IPR028974">
    <property type="entry name" value="TSP_type-3_rpt"/>
</dbReference>
<feature type="compositionally biased region" description="Acidic residues" evidence="5">
    <location>
        <begin position="1554"/>
        <end position="1568"/>
    </location>
</feature>
<reference evidence="7 8" key="1">
    <citation type="submission" date="2020-08" db="EMBL/GenBank/DDBJ databases">
        <title>Genomic Encyclopedia of Type Strains, Phase III (KMG-III): the genomes of soil and plant-associated and newly described type strains.</title>
        <authorList>
            <person name="Whitman W."/>
        </authorList>
    </citation>
    <scope>NUCLEOTIDE SEQUENCE [LARGE SCALE GENOMIC DNA]</scope>
    <source>
        <strain evidence="7 8">CECT 8799</strain>
    </source>
</reference>
<dbReference type="Gene3D" id="4.10.1080.10">
    <property type="entry name" value="TSP type-3 repeat"/>
    <property type="match status" value="2"/>
</dbReference>
<dbReference type="PANTHER" id="PTHR37467:SF1">
    <property type="entry name" value="EXPORTED CALCIUM-BINDING GLYCOPROTEIN"/>
    <property type="match status" value="1"/>
</dbReference>
<feature type="region of interest" description="Disordered" evidence="5">
    <location>
        <begin position="1551"/>
        <end position="1609"/>
    </location>
</feature>
<dbReference type="SUPFAM" id="SSF63829">
    <property type="entry name" value="Calcium-dependent phosphotriesterase"/>
    <property type="match status" value="1"/>
</dbReference>
<comment type="subcellular location">
    <subcellularLocation>
        <location evidence="1">Secreted</location>
    </subcellularLocation>
</comment>
<keyword evidence="3" id="KW-0732">Signal</keyword>
<dbReference type="Proteomes" id="UP000535937">
    <property type="component" value="Unassembled WGS sequence"/>
</dbReference>
<dbReference type="SUPFAM" id="SSF50998">
    <property type="entry name" value="Quinoprotein alcohol dehydrogenase-like"/>
    <property type="match status" value="1"/>
</dbReference>
<dbReference type="PANTHER" id="PTHR37467">
    <property type="entry name" value="EXPORTED CALCIUM-BINDING GLYCOPROTEIN-RELATED"/>
    <property type="match status" value="1"/>
</dbReference>
<gene>
    <name evidence="7" type="ORF">FHS09_003317</name>
</gene>
<dbReference type="EMBL" id="JACHWZ010000016">
    <property type="protein sequence ID" value="MBB3062468.1"/>
    <property type="molecule type" value="Genomic_DNA"/>
</dbReference>
<accession>A0A7W4WF16</accession>
<keyword evidence="4" id="KW-0106">Calcium</keyword>
<dbReference type="GO" id="GO:0005509">
    <property type="term" value="F:calcium ion binding"/>
    <property type="evidence" value="ECO:0007669"/>
    <property type="project" value="InterPro"/>
</dbReference>
<evidence type="ECO:0000313" key="8">
    <source>
        <dbReference type="Proteomes" id="UP000535937"/>
    </source>
</evidence>
<feature type="compositionally biased region" description="Acidic residues" evidence="5">
    <location>
        <begin position="1581"/>
        <end position="1591"/>
    </location>
</feature>
<feature type="compositionally biased region" description="Acidic residues" evidence="5">
    <location>
        <begin position="1038"/>
        <end position="1050"/>
    </location>
</feature>
<evidence type="ECO:0000256" key="2">
    <source>
        <dbReference type="ARBA" id="ARBA00022525"/>
    </source>
</evidence>